<dbReference type="GO" id="GO:0016787">
    <property type="term" value="F:hydrolase activity"/>
    <property type="evidence" value="ECO:0007669"/>
    <property type="project" value="UniProtKB-KW"/>
</dbReference>
<dbReference type="Proteomes" id="UP000242444">
    <property type="component" value="Unassembled WGS sequence"/>
</dbReference>
<evidence type="ECO:0000313" key="2">
    <source>
        <dbReference type="EMBL" id="OZM70210.1"/>
    </source>
</evidence>
<dbReference type="Pfam" id="PF12697">
    <property type="entry name" value="Abhydrolase_6"/>
    <property type="match status" value="1"/>
</dbReference>
<dbReference type="Gene3D" id="3.40.50.1820">
    <property type="entry name" value="alpha/beta hydrolase"/>
    <property type="match status" value="1"/>
</dbReference>
<accession>A0A263CVP3</accession>
<name>A0A263CVP3_9PSEU</name>
<dbReference type="SUPFAM" id="SSF53474">
    <property type="entry name" value="alpha/beta-Hydrolases"/>
    <property type="match status" value="1"/>
</dbReference>
<dbReference type="RefSeq" id="WP_094865713.1">
    <property type="nucleotide sequence ID" value="NZ_NKYE01000022.1"/>
</dbReference>
<dbReference type="InterPro" id="IPR000073">
    <property type="entry name" value="AB_hydrolase_1"/>
</dbReference>
<dbReference type="PANTHER" id="PTHR12277">
    <property type="entry name" value="ALPHA/BETA HYDROLASE DOMAIN-CONTAINING PROTEIN"/>
    <property type="match status" value="1"/>
</dbReference>
<evidence type="ECO:0000259" key="1">
    <source>
        <dbReference type="Pfam" id="PF12697"/>
    </source>
</evidence>
<dbReference type="AlphaFoldDB" id="A0A263CVP3"/>
<gene>
    <name evidence="2" type="ORF">CFN78_26175</name>
</gene>
<dbReference type="OrthoDB" id="5902829at2"/>
<dbReference type="InParanoid" id="A0A263CVP3"/>
<proteinExistence type="predicted"/>
<feature type="domain" description="AB hydrolase-1" evidence="1">
    <location>
        <begin position="27"/>
        <end position="243"/>
    </location>
</feature>
<organism evidence="2 3">
    <name type="scientific">Amycolatopsis antarctica</name>
    <dbReference type="NCBI Taxonomy" id="1854586"/>
    <lineage>
        <taxon>Bacteria</taxon>
        <taxon>Bacillati</taxon>
        <taxon>Actinomycetota</taxon>
        <taxon>Actinomycetes</taxon>
        <taxon>Pseudonocardiales</taxon>
        <taxon>Pseudonocardiaceae</taxon>
        <taxon>Amycolatopsis</taxon>
    </lineage>
</organism>
<sequence length="261" mass="28257">MTPELLAADGIRLDARLHQGAEGRAAVVLAHGITGDLDELGHFPRLAARLGERGVTVLRFSYRGHGASGGTPRGVTIEGERLDLLAAARYALAVTSGPLFLVASSFGAVSTLLSLPLLGPRLRGLVLWNPVLDLRRTFLEPSLPRGRELYGGAAESFARRGFLRIRDGFDVDPALFEEFTRHDPLRALSGWRGPALIVHGDQDRHVPCAVARATADNRPDTVFHVVPGADHGFRPPGHARELIEVTADWLRSREQSVAGVR</sequence>
<dbReference type="EMBL" id="NKYE01000022">
    <property type="protein sequence ID" value="OZM70210.1"/>
    <property type="molecule type" value="Genomic_DNA"/>
</dbReference>
<keyword evidence="2" id="KW-0378">Hydrolase</keyword>
<evidence type="ECO:0000313" key="3">
    <source>
        <dbReference type="Proteomes" id="UP000242444"/>
    </source>
</evidence>
<reference evidence="2 3" key="1">
    <citation type="submission" date="2017-07" db="EMBL/GenBank/DDBJ databases">
        <title>Amycolatopsis antarcticus sp. nov., isolated from the surface of an Antarcticus brown macroalga.</title>
        <authorList>
            <person name="Wang J."/>
            <person name="Leiva S."/>
            <person name="Huang J."/>
            <person name="Huang Y."/>
        </authorList>
    </citation>
    <scope>NUCLEOTIDE SEQUENCE [LARGE SCALE GENOMIC DNA]</scope>
    <source>
        <strain evidence="2 3">AU-G6</strain>
    </source>
</reference>
<comment type="caution">
    <text evidence="2">The sequence shown here is derived from an EMBL/GenBank/DDBJ whole genome shotgun (WGS) entry which is preliminary data.</text>
</comment>
<dbReference type="InterPro" id="IPR029058">
    <property type="entry name" value="AB_hydrolase_fold"/>
</dbReference>
<keyword evidence="3" id="KW-1185">Reference proteome</keyword>
<protein>
    <submittedName>
        <fullName evidence="2">Alpha/beta hydrolase</fullName>
    </submittedName>
</protein>
<dbReference type="PANTHER" id="PTHR12277:SF79">
    <property type="entry name" value="XAA-PRO DIPEPTIDYL-PEPTIDASE-RELATED"/>
    <property type="match status" value="1"/>
</dbReference>